<proteinExistence type="predicted"/>
<feature type="transmembrane region" description="Helical" evidence="1">
    <location>
        <begin position="103"/>
        <end position="122"/>
    </location>
</feature>
<dbReference type="EMBL" id="VWMK01000005">
    <property type="protein sequence ID" value="KAA3767490.1"/>
    <property type="molecule type" value="Genomic_DNA"/>
</dbReference>
<dbReference type="RefSeq" id="WP_007481244.1">
    <property type="nucleotide sequence ID" value="NZ_CAXSTI010000008.1"/>
</dbReference>
<evidence type="ECO:0000256" key="1">
    <source>
        <dbReference type="SAM" id="Phobius"/>
    </source>
</evidence>
<keyword evidence="1" id="KW-0812">Transmembrane</keyword>
<keyword evidence="1" id="KW-1133">Transmembrane helix</keyword>
<organism evidence="2 3">
    <name type="scientific">Bacteroides salyersiae</name>
    <dbReference type="NCBI Taxonomy" id="291644"/>
    <lineage>
        <taxon>Bacteria</taxon>
        <taxon>Pseudomonadati</taxon>
        <taxon>Bacteroidota</taxon>
        <taxon>Bacteroidia</taxon>
        <taxon>Bacteroidales</taxon>
        <taxon>Bacteroidaceae</taxon>
        <taxon>Bacteroides</taxon>
    </lineage>
</organism>
<evidence type="ECO:0000313" key="2">
    <source>
        <dbReference type="EMBL" id="KAA3767490.1"/>
    </source>
</evidence>
<dbReference type="InterPro" id="IPR007359">
    <property type="entry name" value="SigmaE_reg_RseC_MucC"/>
</dbReference>
<accession>A0A7J4XL23</accession>
<gene>
    <name evidence="2" type="ORF">F3F73_07140</name>
</gene>
<keyword evidence="1" id="KW-0472">Membrane</keyword>
<comment type="caution">
    <text evidence="2">The sequence shown here is derived from an EMBL/GenBank/DDBJ whole genome shotgun (WGS) entry which is preliminary data.</text>
</comment>
<reference evidence="2 3" key="1">
    <citation type="journal article" date="2019" name="Nat. Med.">
        <title>A library of human gut bacterial isolates paired with longitudinal multiomics data enables mechanistic microbiome research.</title>
        <authorList>
            <person name="Poyet M."/>
            <person name="Groussin M."/>
            <person name="Gibbons S.M."/>
            <person name="Avila-Pacheco J."/>
            <person name="Jiang X."/>
            <person name="Kearney S.M."/>
            <person name="Perrotta A.R."/>
            <person name="Berdy B."/>
            <person name="Zhao S."/>
            <person name="Lieberman T.D."/>
            <person name="Swanson P.K."/>
            <person name="Smith M."/>
            <person name="Roesemann S."/>
            <person name="Alexander J.E."/>
            <person name="Rich S.A."/>
            <person name="Livny J."/>
            <person name="Vlamakis H."/>
            <person name="Clish C."/>
            <person name="Bullock K."/>
            <person name="Deik A."/>
            <person name="Scott J."/>
            <person name="Pierce K.A."/>
            <person name="Xavier R.J."/>
            <person name="Alm E.J."/>
        </authorList>
    </citation>
    <scope>NUCLEOTIDE SEQUENCE [LARGE SCALE GENOMIC DNA]</scope>
    <source>
        <strain evidence="2 3">BIOML-A10</strain>
    </source>
</reference>
<dbReference type="PANTHER" id="PTHR35867:SF1">
    <property type="entry name" value="PROTEIN RSEC"/>
    <property type="match status" value="1"/>
</dbReference>
<dbReference type="Proteomes" id="UP000422221">
    <property type="component" value="Unassembled WGS sequence"/>
</dbReference>
<dbReference type="Pfam" id="PF04246">
    <property type="entry name" value="RseC_MucC"/>
    <property type="match status" value="1"/>
</dbReference>
<protein>
    <submittedName>
        <fullName evidence="2">SoxR reducing system RseC family protein</fullName>
    </submittedName>
</protein>
<feature type="transmembrane region" description="Helical" evidence="1">
    <location>
        <begin position="75"/>
        <end position="97"/>
    </location>
</feature>
<dbReference type="PANTHER" id="PTHR35867">
    <property type="entry name" value="PROTEIN RSEC"/>
    <property type="match status" value="1"/>
</dbReference>
<dbReference type="AlphaFoldDB" id="A0A7J4XL23"/>
<name>A0A7J4XL23_9BACE</name>
<dbReference type="GeneID" id="93117526"/>
<sequence length="139" mass="15248">MANTIKHQGIVENINGSHLSVRIIQTSACAACSVKGHCSSADSKEKVIDVTDPSAQTFRVGEQVMVIGETSMGMMAVTLAFVFPFILLILSLFIFMAVIGDELYASLLSLAVLVPYYCLLWLNKTRLKQTFSFTIKPIK</sequence>
<evidence type="ECO:0000313" key="3">
    <source>
        <dbReference type="Proteomes" id="UP000422221"/>
    </source>
</evidence>